<comment type="caution">
    <text evidence="2">Lacks conserved residue(s) required for the propagation of feature annotation.</text>
</comment>
<evidence type="ECO:0000259" key="4">
    <source>
        <dbReference type="PROSITE" id="PS51667"/>
    </source>
</evidence>
<keyword evidence="1" id="KW-0539">Nucleus</keyword>
<dbReference type="Pfam" id="PF08879">
    <property type="entry name" value="WRC"/>
    <property type="match status" value="1"/>
</dbReference>
<evidence type="ECO:0000313" key="6">
    <source>
        <dbReference type="Proteomes" id="UP000289340"/>
    </source>
</evidence>
<evidence type="ECO:0000256" key="2">
    <source>
        <dbReference type="PROSITE-ProRule" id="PRU01002"/>
    </source>
</evidence>
<dbReference type="EMBL" id="QZWG01000009">
    <property type="protein sequence ID" value="RZB91567.1"/>
    <property type="molecule type" value="Genomic_DNA"/>
</dbReference>
<dbReference type="PANTHER" id="PTHR34122">
    <property type="entry name" value="EXPRESSED PROTEIN-RELATED"/>
    <property type="match status" value="1"/>
</dbReference>
<evidence type="ECO:0000256" key="3">
    <source>
        <dbReference type="SAM" id="MobiDB-lite"/>
    </source>
</evidence>
<organism evidence="5 6">
    <name type="scientific">Glycine soja</name>
    <name type="common">Wild soybean</name>
    <dbReference type="NCBI Taxonomy" id="3848"/>
    <lineage>
        <taxon>Eukaryota</taxon>
        <taxon>Viridiplantae</taxon>
        <taxon>Streptophyta</taxon>
        <taxon>Embryophyta</taxon>
        <taxon>Tracheophyta</taxon>
        <taxon>Spermatophyta</taxon>
        <taxon>Magnoliopsida</taxon>
        <taxon>eudicotyledons</taxon>
        <taxon>Gunneridae</taxon>
        <taxon>Pentapetalae</taxon>
        <taxon>rosids</taxon>
        <taxon>fabids</taxon>
        <taxon>Fabales</taxon>
        <taxon>Fabaceae</taxon>
        <taxon>Papilionoideae</taxon>
        <taxon>50 kb inversion clade</taxon>
        <taxon>NPAAA clade</taxon>
        <taxon>indigoferoid/millettioid clade</taxon>
        <taxon>Phaseoleae</taxon>
        <taxon>Glycine</taxon>
        <taxon>Glycine subgen. Soja</taxon>
    </lineage>
</organism>
<accession>A0A445IZM9</accession>
<evidence type="ECO:0000313" key="5">
    <source>
        <dbReference type="EMBL" id="RZB91567.1"/>
    </source>
</evidence>
<feature type="compositionally biased region" description="Basic residues" evidence="3">
    <location>
        <begin position="173"/>
        <end position="184"/>
    </location>
</feature>
<gene>
    <name evidence="5" type="ORF">D0Y65_023814</name>
</gene>
<protein>
    <recommendedName>
        <fullName evidence="4">WRC domain-containing protein</fullName>
    </recommendedName>
</protein>
<dbReference type="Gramene" id="XM_028392099.1">
    <property type="protein sequence ID" value="XP_028247900.1"/>
    <property type="gene ID" value="LOC114425254"/>
</dbReference>
<dbReference type="PROSITE" id="PS51667">
    <property type="entry name" value="WRC"/>
    <property type="match status" value="1"/>
</dbReference>
<feature type="region of interest" description="Disordered" evidence="3">
    <location>
        <begin position="301"/>
        <end position="328"/>
    </location>
</feature>
<feature type="region of interest" description="Disordered" evidence="3">
    <location>
        <begin position="38"/>
        <end position="228"/>
    </location>
</feature>
<dbReference type="PANTHER" id="PTHR34122:SF1">
    <property type="entry name" value="EXPRESSED PROTEIN"/>
    <property type="match status" value="1"/>
</dbReference>
<evidence type="ECO:0000256" key="1">
    <source>
        <dbReference type="ARBA" id="ARBA00023242"/>
    </source>
</evidence>
<name>A0A445IZM9_GLYSO</name>
<feature type="compositionally biased region" description="Polar residues" evidence="3">
    <location>
        <begin position="114"/>
        <end position="126"/>
    </location>
</feature>
<feature type="compositionally biased region" description="Acidic residues" evidence="3">
    <location>
        <begin position="155"/>
        <end position="167"/>
    </location>
</feature>
<dbReference type="InterPro" id="IPR014977">
    <property type="entry name" value="WRC_dom"/>
</dbReference>
<feature type="domain" description="WRC" evidence="4">
    <location>
        <begin position="232"/>
        <end position="276"/>
    </location>
</feature>
<comment type="caution">
    <text evidence="5">The sequence shown here is derived from an EMBL/GenBank/DDBJ whole genome shotgun (WGS) entry which is preliminary data.</text>
</comment>
<proteinExistence type="predicted"/>
<feature type="compositionally biased region" description="Acidic residues" evidence="3">
    <location>
        <begin position="198"/>
        <end position="209"/>
    </location>
</feature>
<reference evidence="5 6" key="1">
    <citation type="submission" date="2018-09" db="EMBL/GenBank/DDBJ databases">
        <title>A high-quality reference genome of wild soybean provides a powerful tool to mine soybean genomes.</title>
        <authorList>
            <person name="Xie M."/>
            <person name="Chung C.Y.L."/>
            <person name="Li M.-W."/>
            <person name="Wong F.-L."/>
            <person name="Chan T.-F."/>
            <person name="Lam H.-M."/>
        </authorList>
    </citation>
    <scope>NUCLEOTIDE SEQUENCE [LARGE SCALE GENOMIC DNA]</scope>
    <source>
        <strain evidence="6">cv. W05</strain>
        <tissue evidence="5">Hypocotyl of etiolated seedlings</tissue>
    </source>
</reference>
<keyword evidence="6" id="KW-1185">Reference proteome</keyword>
<dbReference type="Proteomes" id="UP000289340">
    <property type="component" value="Chromosome 9"/>
</dbReference>
<feature type="compositionally biased region" description="Basic and acidic residues" evidence="3">
    <location>
        <begin position="132"/>
        <end position="143"/>
    </location>
</feature>
<sequence>MRIRKRQVPFPLLPVTHSDPNLINRSPVMVQLNDDTKASSCTTYHGSTITAPSPLLDRPQPADQPLPPIGKPTNGSDESSGEWHKKQEESLVEDGRRNEEGEGHKGNDARKGSISCSETLAETFSSPSPPKQDGRWFEGDKAFPLKKRRGAFENATEDDNNNNDNDDKDNKNLKTKGKRMKAKINQKCSRQDDSKEKEEEEEVRENEEEVATRATKPEQANVGKKRVRGGALMEGSRCSRVNGRGWRCCQQTLVGYSLCEHHLGKGRLRSMTSVRNKSIGTTSVAPKNNINIVPQSENLFEKQTTKSSTTSRVTHEEYPLGNDAENNDEKKQVIVTKRRMKLGMVKARSISSLLGQTNTEIVAIAEDNDKK</sequence>
<feature type="compositionally biased region" description="Polar residues" evidence="3">
    <location>
        <begin position="38"/>
        <end position="51"/>
    </location>
</feature>
<dbReference type="AlphaFoldDB" id="A0A445IZM9"/>
<feature type="compositionally biased region" description="Basic and acidic residues" evidence="3">
    <location>
        <begin position="81"/>
        <end position="111"/>
    </location>
</feature>